<sequence length="493" mass="56279">MGRKHLHELLEQDQEPFQLKSFIADRRSQLKSTTTDAGKTALRIRKRNPIIESTSSSTTARNFCTNHVCLFSFQDSPDFRKSPFLDFTSKEMKSPCNNAAVFLHIPARTAAMLLDAATRVQKPKTGSKHIGFGLLGSFLRRLKDRSTRTKSREIGPVNATPSSPPTRRSRKKIVNGDVEVDGGGDEKRLSNSCNNSRLSSWTSSEKTSELETSCSSRSIHNSEEIDCLCSNPSSPFRFSLQRTPSPTRRKPDSSSPVASPSRHFQQENKSYEVEHPQEIHGETEDNEKEQCSPVSVLDTLFDDDEEEHDGGVTEEDCYDIECGYANVQRAKQQLLQKLQRFERLAGLDPIELEKHMLEQHYEDDDDDDGGENYIYDQEVTHEEFVKEISNHLGIGKIPWYMKKLVFDLISEENKNEEHEVVIERVCKRLHSWKVVELNTIDMMVETDFGSEGWKKYNEDKSRDIGMDIEQAIFGFLVEELAQELVESIACITW</sequence>
<feature type="region of interest" description="Disordered" evidence="1">
    <location>
        <begin position="238"/>
        <end position="292"/>
    </location>
</feature>
<feature type="compositionally biased region" description="Low complexity" evidence="1">
    <location>
        <begin position="190"/>
        <end position="210"/>
    </location>
</feature>
<evidence type="ECO:0000313" key="2">
    <source>
        <dbReference type="EMBL" id="CAH1442101.1"/>
    </source>
</evidence>
<dbReference type="AlphaFoldDB" id="A0AAU9NWC4"/>
<evidence type="ECO:0008006" key="4">
    <source>
        <dbReference type="Google" id="ProtNLM"/>
    </source>
</evidence>
<proteinExistence type="predicted"/>
<protein>
    <recommendedName>
        <fullName evidence="4">DUF4378 domain-containing protein</fullName>
    </recommendedName>
</protein>
<feature type="compositionally biased region" description="Basic and acidic residues" evidence="1">
    <location>
        <begin position="264"/>
        <end position="283"/>
    </location>
</feature>
<feature type="region of interest" description="Disordered" evidence="1">
    <location>
        <begin position="145"/>
        <end position="210"/>
    </location>
</feature>
<accession>A0AAU9NWC4</accession>
<dbReference type="PANTHER" id="PTHR33623">
    <property type="entry name" value="OS04G0572500 PROTEIN"/>
    <property type="match status" value="1"/>
</dbReference>
<gene>
    <name evidence="2" type="ORF">LVIROSA_LOCUS28113</name>
</gene>
<dbReference type="PANTHER" id="PTHR33623:SF5">
    <property type="entry name" value="HISTONE-LYSINE N-METHYLTRANSFERASE SETD1B-LIKE PROTEIN"/>
    <property type="match status" value="1"/>
</dbReference>
<organism evidence="2 3">
    <name type="scientific">Lactuca virosa</name>
    <dbReference type="NCBI Taxonomy" id="75947"/>
    <lineage>
        <taxon>Eukaryota</taxon>
        <taxon>Viridiplantae</taxon>
        <taxon>Streptophyta</taxon>
        <taxon>Embryophyta</taxon>
        <taxon>Tracheophyta</taxon>
        <taxon>Spermatophyta</taxon>
        <taxon>Magnoliopsida</taxon>
        <taxon>eudicotyledons</taxon>
        <taxon>Gunneridae</taxon>
        <taxon>Pentapetalae</taxon>
        <taxon>asterids</taxon>
        <taxon>campanulids</taxon>
        <taxon>Asterales</taxon>
        <taxon>Asteraceae</taxon>
        <taxon>Cichorioideae</taxon>
        <taxon>Cichorieae</taxon>
        <taxon>Lactucinae</taxon>
        <taxon>Lactuca</taxon>
    </lineage>
</organism>
<evidence type="ECO:0000256" key="1">
    <source>
        <dbReference type="SAM" id="MobiDB-lite"/>
    </source>
</evidence>
<keyword evidence="3" id="KW-1185">Reference proteome</keyword>
<comment type="caution">
    <text evidence="2">The sequence shown here is derived from an EMBL/GenBank/DDBJ whole genome shotgun (WGS) entry which is preliminary data.</text>
</comment>
<name>A0AAU9NWC4_9ASTR</name>
<dbReference type="EMBL" id="CAKMRJ010005412">
    <property type="protein sequence ID" value="CAH1442101.1"/>
    <property type="molecule type" value="Genomic_DNA"/>
</dbReference>
<evidence type="ECO:0000313" key="3">
    <source>
        <dbReference type="Proteomes" id="UP001157418"/>
    </source>
</evidence>
<reference evidence="2 3" key="1">
    <citation type="submission" date="2022-01" db="EMBL/GenBank/DDBJ databases">
        <authorList>
            <person name="Xiong W."/>
            <person name="Schranz E."/>
        </authorList>
    </citation>
    <scope>NUCLEOTIDE SEQUENCE [LARGE SCALE GENOMIC DNA]</scope>
</reference>
<dbReference type="Proteomes" id="UP001157418">
    <property type="component" value="Unassembled WGS sequence"/>
</dbReference>